<feature type="domain" description="Casparian strip membrane protein" evidence="9">
    <location>
        <begin position="62"/>
        <end position="179"/>
    </location>
</feature>
<dbReference type="PANTHER" id="PTHR33573:SF15">
    <property type="entry name" value="CASP-LIKE PROTEIN 4A4"/>
    <property type="match status" value="1"/>
</dbReference>
<evidence type="ECO:0000256" key="1">
    <source>
        <dbReference type="ARBA" id="ARBA00004651"/>
    </source>
</evidence>
<proteinExistence type="inferred from homology"/>
<feature type="transmembrane region" description="Helical" evidence="8">
    <location>
        <begin position="107"/>
        <end position="126"/>
    </location>
</feature>
<evidence type="ECO:0000259" key="9">
    <source>
        <dbReference type="Pfam" id="PF04535"/>
    </source>
</evidence>
<dbReference type="EMBL" id="JBBPBN010001301">
    <property type="protein sequence ID" value="KAK8478744.1"/>
    <property type="molecule type" value="Genomic_DNA"/>
</dbReference>
<feature type="transmembrane region" description="Helical" evidence="8">
    <location>
        <begin position="163"/>
        <end position="180"/>
    </location>
</feature>
<organism evidence="10 11">
    <name type="scientific">Hibiscus sabdariffa</name>
    <name type="common">roselle</name>
    <dbReference type="NCBI Taxonomy" id="183260"/>
    <lineage>
        <taxon>Eukaryota</taxon>
        <taxon>Viridiplantae</taxon>
        <taxon>Streptophyta</taxon>
        <taxon>Embryophyta</taxon>
        <taxon>Tracheophyta</taxon>
        <taxon>Spermatophyta</taxon>
        <taxon>Magnoliopsida</taxon>
        <taxon>eudicotyledons</taxon>
        <taxon>Gunneridae</taxon>
        <taxon>Pentapetalae</taxon>
        <taxon>rosids</taxon>
        <taxon>malvids</taxon>
        <taxon>Malvales</taxon>
        <taxon>Malvaceae</taxon>
        <taxon>Malvoideae</taxon>
        <taxon>Hibiscus</taxon>
    </lineage>
</organism>
<comment type="caution">
    <text evidence="10">The sequence shown here is derived from an EMBL/GenBank/DDBJ whole genome shotgun (WGS) entry which is preliminary data.</text>
</comment>
<comment type="subunit">
    <text evidence="3 8">Homodimer and heterodimers.</text>
</comment>
<keyword evidence="7 8" id="KW-0472">Membrane</keyword>
<comment type="subcellular location">
    <subcellularLocation>
        <location evidence="1 8">Cell membrane</location>
        <topology evidence="1 8">Multi-pass membrane protein</topology>
    </subcellularLocation>
</comment>
<evidence type="ECO:0000256" key="4">
    <source>
        <dbReference type="ARBA" id="ARBA00022475"/>
    </source>
</evidence>
<evidence type="ECO:0000256" key="6">
    <source>
        <dbReference type="ARBA" id="ARBA00022989"/>
    </source>
</evidence>
<evidence type="ECO:0000256" key="8">
    <source>
        <dbReference type="RuleBase" id="RU361233"/>
    </source>
</evidence>
<dbReference type="Pfam" id="PF04535">
    <property type="entry name" value="CASP_dom"/>
    <property type="match status" value="1"/>
</dbReference>
<dbReference type="InterPro" id="IPR006702">
    <property type="entry name" value="CASP_dom"/>
</dbReference>
<evidence type="ECO:0000256" key="5">
    <source>
        <dbReference type="ARBA" id="ARBA00022692"/>
    </source>
</evidence>
<reference evidence="10 11" key="1">
    <citation type="journal article" date="2024" name="G3 (Bethesda)">
        <title>Genome assembly of Hibiscus sabdariffa L. provides insights into metabolisms of medicinal natural products.</title>
        <authorList>
            <person name="Kim T."/>
        </authorList>
    </citation>
    <scope>NUCLEOTIDE SEQUENCE [LARGE SCALE GENOMIC DNA]</scope>
    <source>
        <strain evidence="10">TK-2024</strain>
        <tissue evidence="10">Old leaves</tissue>
    </source>
</reference>
<evidence type="ECO:0000313" key="10">
    <source>
        <dbReference type="EMBL" id="KAK8478744.1"/>
    </source>
</evidence>
<accession>A0ABR1ZED0</accession>
<feature type="transmembrane region" description="Helical" evidence="8">
    <location>
        <begin position="68"/>
        <end position="86"/>
    </location>
</feature>
<gene>
    <name evidence="10" type="ORF">V6N11_066278</name>
</gene>
<evidence type="ECO:0000256" key="3">
    <source>
        <dbReference type="ARBA" id="ARBA00011489"/>
    </source>
</evidence>
<keyword evidence="11" id="KW-1185">Reference proteome</keyword>
<keyword evidence="6 8" id="KW-1133">Transmembrane helix</keyword>
<feature type="transmembrane region" description="Helical" evidence="8">
    <location>
        <begin position="192"/>
        <end position="215"/>
    </location>
</feature>
<evidence type="ECO:0000256" key="2">
    <source>
        <dbReference type="ARBA" id="ARBA00007651"/>
    </source>
</evidence>
<evidence type="ECO:0000313" key="11">
    <source>
        <dbReference type="Proteomes" id="UP001396334"/>
    </source>
</evidence>
<protein>
    <recommendedName>
        <fullName evidence="8">CASP-like protein</fullName>
    </recommendedName>
</protein>
<sequence length="223" mass="24459">MEQVEEPVKHEREYVLAIGCRITPSGSPVAFNSLTQLQQQPFPTPSPFSFSVASTRWSSRSSVHHSNLLLRFLVLIFSFISALTLATPASTKKKHQPSPSFTEYPELIYCFIAASTAFLYTAFQLFKGICDIAHRGILISEMASDYLSFVLDQASAISSNQSLVGYLLVSSTSVAMPIIGQVERGTPLRKGTIVSTSMAFATFLVMAICAVLSGYKLCKRIGW</sequence>
<evidence type="ECO:0000256" key="7">
    <source>
        <dbReference type="ARBA" id="ARBA00023136"/>
    </source>
</evidence>
<name>A0ABR1ZED0_9ROSI</name>
<keyword evidence="4 8" id="KW-1003">Cell membrane</keyword>
<comment type="similarity">
    <text evidence="2 8">Belongs to the Casparian strip membrane proteins (CASP) family.</text>
</comment>
<keyword evidence="5 8" id="KW-0812">Transmembrane</keyword>
<dbReference type="Proteomes" id="UP001396334">
    <property type="component" value="Unassembled WGS sequence"/>
</dbReference>
<dbReference type="PANTHER" id="PTHR33573">
    <property type="entry name" value="CASP-LIKE PROTEIN 4A4"/>
    <property type="match status" value="1"/>
</dbReference>